<dbReference type="Proteomes" id="UP000606786">
    <property type="component" value="Unassembled WGS sequence"/>
</dbReference>
<reference evidence="1" key="1">
    <citation type="submission" date="2020-11" db="EMBL/GenBank/DDBJ databases">
        <authorList>
            <person name="Whitehead M."/>
        </authorList>
    </citation>
    <scope>NUCLEOTIDE SEQUENCE</scope>
    <source>
        <strain evidence="1">EGII</strain>
    </source>
</reference>
<evidence type="ECO:0000313" key="2">
    <source>
        <dbReference type="Proteomes" id="UP000606786"/>
    </source>
</evidence>
<keyword evidence="2" id="KW-1185">Reference proteome</keyword>
<dbReference type="AlphaFoldDB" id="A0A811VHH4"/>
<name>A0A811VHH4_CERCA</name>
<proteinExistence type="predicted"/>
<sequence length="74" mass="8514">MCCHTTNAANARLNTPFTVDHRERARERQAERKGATYYGALSSDDYQRYPLAVSLRGYHTVSIVRILTQLNEVR</sequence>
<gene>
    <name evidence="1" type="ORF">CCAP1982_LOCUS22850</name>
</gene>
<protein>
    <submittedName>
        <fullName evidence="1">(Mediterranean fruit fly) hypothetical protein</fullName>
    </submittedName>
</protein>
<organism evidence="1 2">
    <name type="scientific">Ceratitis capitata</name>
    <name type="common">Mediterranean fruit fly</name>
    <name type="synonym">Tephritis capitata</name>
    <dbReference type="NCBI Taxonomy" id="7213"/>
    <lineage>
        <taxon>Eukaryota</taxon>
        <taxon>Metazoa</taxon>
        <taxon>Ecdysozoa</taxon>
        <taxon>Arthropoda</taxon>
        <taxon>Hexapoda</taxon>
        <taxon>Insecta</taxon>
        <taxon>Pterygota</taxon>
        <taxon>Neoptera</taxon>
        <taxon>Endopterygota</taxon>
        <taxon>Diptera</taxon>
        <taxon>Brachycera</taxon>
        <taxon>Muscomorpha</taxon>
        <taxon>Tephritoidea</taxon>
        <taxon>Tephritidae</taxon>
        <taxon>Ceratitis</taxon>
        <taxon>Ceratitis</taxon>
    </lineage>
</organism>
<evidence type="ECO:0000313" key="1">
    <source>
        <dbReference type="EMBL" id="CAD7014886.1"/>
    </source>
</evidence>
<comment type="caution">
    <text evidence="1">The sequence shown here is derived from an EMBL/GenBank/DDBJ whole genome shotgun (WGS) entry which is preliminary data.</text>
</comment>
<dbReference type="EMBL" id="CAJHJT010000056">
    <property type="protein sequence ID" value="CAD7014886.1"/>
    <property type="molecule type" value="Genomic_DNA"/>
</dbReference>
<accession>A0A811VHH4</accession>